<dbReference type="AlphaFoldDB" id="A0A9D1IX84"/>
<evidence type="ECO:0000259" key="5">
    <source>
        <dbReference type="PROSITE" id="PS50110"/>
    </source>
</evidence>
<dbReference type="GO" id="GO:0000160">
    <property type="term" value="P:phosphorelay signal transduction system"/>
    <property type="evidence" value="ECO:0007669"/>
    <property type="project" value="InterPro"/>
</dbReference>
<feature type="modified residue" description="4-aspartylphosphate" evidence="4">
    <location>
        <position position="52"/>
    </location>
</feature>
<dbReference type="InterPro" id="IPR001789">
    <property type="entry name" value="Sig_transdc_resp-reg_receiver"/>
</dbReference>
<keyword evidence="2 4" id="KW-0597">Phosphoprotein</keyword>
<proteinExistence type="predicted"/>
<dbReference type="PANTHER" id="PTHR44591:SF3">
    <property type="entry name" value="RESPONSE REGULATORY DOMAIN-CONTAINING PROTEIN"/>
    <property type="match status" value="1"/>
</dbReference>
<dbReference type="InterPro" id="IPR050595">
    <property type="entry name" value="Bact_response_regulator"/>
</dbReference>
<dbReference type="SUPFAM" id="SSF52172">
    <property type="entry name" value="CheY-like"/>
    <property type="match status" value="1"/>
</dbReference>
<comment type="caution">
    <text evidence="6">The sequence shown here is derived from an EMBL/GenBank/DDBJ whole genome shotgun (WGS) entry which is preliminary data.</text>
</comment>
<protein>
    <recommendedName>
        <fullName evidence="1">Stage 0 sporulation protein A homolog</fullName>
    </recommendedName>
</protein>
<dbReference type="Pfam" id="PF00072">
    <property type="entry name" value="Response_reg"/>
    <property type="match status" value="1"/>
</dbReference>
<dbReference type="InterPro" id="IPR011006">
    <property type="entry name" value="CheY-like_superfamily"/>
</dbReference>
<accession>A0A9D1IX84</accession>
<reference evidence="6" key="2">
    <citation type="journal article" date="2021" name="PeerJ">
        <title>Extensive microbial diversity within the chicken gut microbiome revealed by metagenomics and culture.</title>
        <authorList>
            <person name="Gilroy R."/>
            <person name="Ravi A."/>
            <person name="Getino M."/>
            <person name="Pursley I."/>
            <person name="Horton D.L."/>
            <person name="Alikhan N.F."/>
            <person name="Baker D."/>
            <person name="Gharbi K."/>
            <person name="Hall N."/>
            <person name="Watson M."/>
            <person name="Adriaenssens E.M."/>
            <person name="Foster-Nyarko E."/>
            <person name="Jarju S."/>
            <person name="Secka A."/>
            <person name="Antonio M."/>
            <person name="Oren A."/>
            <person name="Chaudhuri R.R."/>
            <person name="La Ragione R."/>
            <person name="Hildebrand F."/>
            <person name="Pallen M.J."/>
        </authorList>
    </citation>
    <scope>NUCLEOTIDE SEQUENCE</scope>
    <source>
        <strain evidence="6">CHK191-8634</strain>
    </source>
</reference>
<feature type="domain" description="Response regulatory" evidence="5">
    <location>
        <begin position="3"/>
        <end position="119"/>
    </location>
</feature>
<evidence type="ECO:0000256" key="1">
    <source>
        <dbReference type="ARBA" id="ARBA00018672"/>
    </source>
</evidence>
<name>A0A9D1IX84_9CLOT</name>
<dbReference type="PANTHER" id="PTHR44591">
    <property type="entry name" value="STRESS RESPONSE REGULATOR PROTEIN 1"/>
    <property type="match status" value="1"/>
</dbReference>
<organism evidence="6 7">
    <name type="scientific">Candidatus Ventrousia excrementavium</name>
    <dbReference type="NCBI Taxonomy" id="2840961"/>
    <lineage>
        <taxon>Bacteria</taxon>
        <taxon>Bacillati</taxon>
        <taxon>Bacillota</taxon>
        <taxon>Clostridia</taxon>
        <taxon>Eubacteriales</taxon>
        <taxon>Clostridiaceae</taxon>
        <taxon>Clostridiaceae incertae sedis</taxon>
        <taxon>Candidatus Ventrousia</taxon>
    </lineage>
</organism>
<gene>
    <name evidence="6" type="ORF">IAB67_06010</name>
</gene>
<comment type="function">
    <text evidence="3">May play the central regulatory role in sporulation. It may be an element of the effector pathway responsible for the activation of sporulation genes in response to nutritional stress. Spo0A may act in concert with spo0H (a sigma factor) to control the expression of some genes that are critical to the sporulation process.</text>
</comment>
<evidence type="ECO:0000313" key="6">
    <source>
        <dbReference type="EMBL" id="HIU43837.1"/>
    </source>
</evidence>
<evidence type="ECO:0000313" key="7">
    <source>
        <dbReference type="Proteomes" id="UP000824073"/>
    </source>
</evidence>
<reference evidence="6" key="1">
    <citation type="submission" date="2020-10" db="EMBL/GenBank/DDBJ databases">
        <authorList>
            <person name="Gilroy R."/>
        </authorList>
    </citation>
    <scope>NUCLEOTIDE SEQUENCE</scope>
    <source>
        <strain evidence="6">CHK191-8634</strain>
    </source>
</reference>
<evidence type="ECO:0000256" key="3">
    <source>
        <dbReference type="ARBA" id="ARBA00024867"/>
    </source>
</evidence>
<sequence length="150" mass="16707">MRKIMVVDDDVTSQAIVKALLCDEYEVITANSGLQALGRLQESADYDLILLDMVMPGASGLDVLKTLKSTSGVADIPVIFLTGIDGVQMELESYVNGAADFIQKPVNADLLRLKIKRQLFVRDLKIQNHLLQEKLQQVKTRIDSIFDQIM</sequence>
<evidence type="ECO:0000256" key="4">
    <source>
        <dbReference type="PROSITE-ProRule" id="PRU00169"/>
    </source>
</evidence>
<dbReference type="SMART" id="SM00448">
    <property type="entry name" value="REC"/>
    <property type="match status" value="1"/>
</dbReference>
<evidence type="ECO:0000256" key="2">
    <source>
        <dbReference type="ARBA" id="ARBA00022553"/>
    </source>
</evidence>
<dbReference type="Gene3D" id="3.40.50.2300">
    <property type="match status" value="1"/>
</dbReference>
<dbReference type="Proteomes" id="UP000824073">
    <property type="component" value="Unassembled WGS sequence"/>
</dbReference>
<dbReference type="PROSITE" id="PS50110">
    <property type="entry name" value="RESPONSE_REGULATORY"/>
    <property type="match status" value="1"/>
</dbReference>
<dbReference type="EMBL" id="DVMR01000048">
    <property type="protein sequence ID" value="HIU43837.1"/>
    <property type="molecule type" value="Genomic_DNA"/>
</dbReference>